<evidence type="ECO:0000313" key="4">
    <source>
        <dbReference type="Proteomes" id="UP000014139"/>
    </source>
</evidence>
<feature type="coiled-coil region" evidence="1">
    <location>
        <begin position="242"/>
        <end position="269"/>
    </location>
</feature>
<organism evidence="3 4">
    <name type="scientific">Amycolatopsis vancoresmycina DSM 44592</name>
    <dbReference type="NCBI Taxonomy" id="1292037"/>
    <lineage>
        <taxon>Bacteria</taxon>
        <taxon>Bacillati</taxon>
        <taxon>Actinomycetota</taxon>
        <taxon>Actinomycetes</taxon>
        <taxon>Pseudonocardiales</taxon>
        <taxon>Pseudonocardiaceae</taxon>
        <taxon>Amycolatopsis</taxon>
    </lineage>
</organism>
<dbReference type="RefSeq" id="WP_003087839.1">
    <property type="nucleotide sequence ID" value="NZ_AOUO01000260.1"/>
</dbReference>
<keyword evidence="4" id="KW-1185">Reference proteome</keyword>
<sequence>MTVSELPHHTTEEPAAHPARWMPTRAGILNVWRYYDEVFEFHEGRLLLRGPNGSGKSKALELLLPFLFDANLRANRLSTFGTGERTMHWNLMGEGATGTTRVGYVWLEFRFPGDPVRWFTCGARLQASSHTTTVHPDYFTTGLRIGSGGLSLVNEAGQPLTKNALEERLGSDGVVHGNASDYRAEVRATLFSGLNEQRFDALIMALLQLRMPKLSQRLDPSLLSSLLSRALPPLGQQEITELAEGFERLDAQRDRLKSLEKEVAATRTLAGRQRTYAQRVLRARAATLISATTELDNLAKAARDSAERHETTARRKDEAEHRADELAADLRTTEARKNGLMESEEYKQGQELDRLRSRTARAKADAKRIGLDAANKRAAADEDEKARLAAARTLDLQVEAIRAQELETRNAATRAGLTSVHQEVSARLEAEPGKARALLTGAVRSRRAQLDVVAEALNRHERAVDRRAQAETGLEMARTRLTGAQDKLTVAITERESALTTLGNELLAWATGCRELTISDPELLLAQLDSEPALLALVDSAAAPTLQDITRRETTTGSALDVARRERTDLVTALDRLRTERDLPPAAPRTRTTDRTTMNGAPLWRLVDFADRTQSRTAAAIEAALEGSGLLDAWVGPRGQIAGHDVFADPGALPPVDGRSLGDVLVAERDAGVEAAVVERLLRSIAFGAQLPADAPAAIAADGSWRLGSLVGSWEKEHASYIGTSARQRARQRRIDELTASVAEYDGLLASLGEELNALRTRREVIAHERATRPDHGAVTEATNLAFRRESERDAAEQHVRDRVAEVAAGDREVASALHELSRVAAEHGVPTDRAALGNLAAATTSYQDQAGAWLDAHTELVSFRHAAGAATEQARRSAAVASEREVEAATAAEEHESLAATLEAVDSTFGVDYREVLGEIEVLRNRSLQLSSDQRATTQLVTELAGKLGELKIQHRTDAEAHASSANRRDGAADRFRQLASGIFAADSGIDGQAGFDATLHASDGVRAALDAARLVAAAWPAVPHSPANIGDALHRLSESVHSCRETLKSRADLDLETDDDVQVFTAVVDGLRVGAAELLNILQAEAEQSRHEITERERQLFDQTLTGDTRRHLAARIRQANELVDGMNARLERVRTASKVAVRLVWQVAPELPAGTKAARDLLLKDPAGLADAEREALHRFFRDRIEQAKADDTATSWEQQLSQVFDYTAWHQFVVKVDRANGEGWKLLTRKLHGALSGGEKAIALHLPLFAAVAAHYQAAPQAPRVILLDEVFVGVDTTNRGQVFALLSALDLDLMLTSDHEWCVYSELSGIGIHQLITGTDGDDAVTTARFTWDGHELLTAAPSTGPRTPARA</sequence>
<accession>R1G5T6</accession>
<comment type="caution">
    <text evidence="3">The sequence shown here is derived from an EMBL/GenBank/DDBJ whole genome shotgun (WGS) entry which is preliminary data.</text>
</comment>
<evidence type="ECO:0000256" key="1">
    <source>
        <dbReference type="SAM" id="Coils"/>
    </source>
</evidence>
<dbReference type="InterPro" id="IPR027417">
    <property type="entry name" value="P-loop_NTPase"/>
</dbReference>
<feature type="compositionally biased region" description="Basic and acidic residues" evidence="2">
    <location>
        <begin position="301"/>
        <end position="324"/>
    </location>
</feature>
<gene>
    <name evidence="3" type="ORF">H480_19588</name>
</gene>
<dbReference type="SUPFAM" id="SSF52540">
    <property type="entry name" value="P-loop containing nucleoside triphosphate hydrolases"/>
    <property type="match status" value="1"/>
</dbReference>
<protein>
    <recommendedName>
        <fullName evidence="5">TIGR02680 family protein</fullName>
    </recommendedName>
</protein>
<dbReference type="Gene3D" id="3.40.50.300">
    <property type="entry name" value="P-loop containing nucleotide triphosphate hydrolases"/>
    <property type="match status" value="2"/>
</dbReference>
<evidence type="ECO:0000256" key="2">
    <source>
        <dbReference type="SAM" id="MobiDB-lite"/>
    </source>
</evidence>
<dbReference type="Proteomes" id="UP000014139">
    <property type="component" value="Unassembled WGS sequence"/>
</dbReference>
<dbReference type="InterPro" id="IPR013496">
    <property type="entry name" value="CHP02680"/>
</dbReference>
<dbReference type="PATRIC" id="fig|1292037.4.peg.3734"/>
<reference evidence="3 4" key="1">
    <citation type="submission" date="2013-02" db="EMBL/GenBank/DDBJ databases">
        <title>Draft genome sequence of Amycolatopsis vancoresmycina strain DSM 44592T.</title>
        <authorList>
            <person name="Kumar S."/>
            <person name="Kaur N."/>
            <person name="Kaur C."/>
            <person name="Raghava G.P.S."/>
            <person name="Mayilraj S."/>
        </authorList>
    </citation>
    <scope>NUCLEOTIDE SEQUENCE [LARGE SCALE GENOMIC DNA]</scope>
    <source>
        <strain evidence="3 4">DSM 44592</strain>
    </source>
</reference>
<dbReference type="EMBL" id="AOUO01000260">
    <property type="protein sequence ID" value="EOD66813.1"/>
    <property type="molecule type" value="Genomic_DNA"/>
</dbReference>
<name>R1G5T6_9PSEU</name>
<feature type="coiled-coil region" evidence="1">
    <location>
        <begin position="1081"/>
        <end position="1139"/>
    </location>
</feature>
<evidence type="ECO:0000313" key="3">
    <source>
        <dbReference type="EMBL" id="EOD66813.1"/>
    </source>
</evidence>
<feature type="region of interest" description="Disordered" evidence="2">
    <location>
        <begin position="300"/>
        <end position="324"/>
    </location>
</feature>
<proteinExistence type="predicted"/>
<dbReference type="eggNOG" id="COG1196">
    <property type="taxonomic scope" value="Bacteria"/>
</dbReference>
<dbReference type="NCBIfam" id="TIGR02680">
    <property type="entry name" value="TIGR02680 family protein"/>
    <property type="match status" value="1"/>
</dbReference>
<dbReference type="OrthoDB" id="8527901at2"/>
<keyword evidence="1" id="KW-0175">Coiled coil</keyword>
<evidence type="ECO:0008006" key="5">
    <source>
        <dbReference type="Google" id="ProtNLM"/>
    </source>
</evidence>
<dbReference type="Pfam" id="PF13558">
    <property type="entry name" value="SbcC_Walker_B"/>
    <property type="match status" value="1"/>
</dbReference>